<keyword evidence="1" id="KW-0812">Transmembrane</keyword>
<protein>
    <recommendedName>
        <fullName evidence="4">DUF192 domain-containing protein</fullName>
    </recommendedName>
</protein>
<dbReference type="Pfam" id="PF02643">
    <property type="entry name" value="DUF192"/>
    <property type="match status" value="1"/>
</dbReference>
<dbReference type="InterPro" id="IPR038695">
    <property type="entry name" value="Saro_0823-like_sf"/>
</dbReference>
<dbReference type="PANTHER" id="PTHR37953:SF1">
    <property type="entry name" value="UPF0127 PROTEIN MJ1496"/>
    <property type="match status" value="1"/>
</dbReference>
<evidence type="ECO:0000313" key="3">
    <source>
        <dbReference type="Proteomes" id="UP000262056"/>
    </source>
</evidence>
<gene>
    <name evidence="2" type="ORF">DIU24_00560</name>
</gene>
<sequence>LTFLSILGQYPKNCLKTINSRRYRLQYNYMFKQYLPYIMLAIVLALGIYLAGIVREKEMPPIPGAKFYTIRFDNGVTLKAEVAETKEKLKTGLMFREKLAKNTGMIFIFGMEYTYSFWMKNTLIPLDIIWVNSRMEVVDVSREVPPCVTEKCPTYSPQYPATYVIETPAKWTVWNKIYPSMKITVYREDGAQL</sequence>
<dbReference type="Proteomes" id="UP000262056">
    <property type="component" value="Unassembled WGS sequence"/>
</dbReference>
<proteinExistence type="predicted"/>
<organism evidence="2 3">
    <name type="scientific">candidate division WWE3 bacterium</name>
    <dbReference type="NCBI Taxonomy" id="2053526"/>
    <lineage>
        <taxon>Bacteria</taxon>
        <taxon>Katanobacteria</taxon>
    </lineage>
</organism>
<accession>A0A656PLF9</accession>
<keyword evidence="1" id="KW-1133">Transmembrane helix</keyword>
<dbReference type="PANTHER" id="PTHR37953">
    <property type="entry name" value="UPF0127 PROTEIN MJ1496"/>
    <property type="match status" value="1"/>
</dbReference>
<name>A0A656PLF9_UNCKA</name>
<evidence type="ECO:0008006" key="4">
    <source>
        <dbReference type="Google" id="ProtNLM"/>
    </source>
</evidence>
<evidence type="ECO:0000313" key="2">
    <source>
        <dbReference type="EMBL" id="HCQ40183.1"/>
    </source>
</evidence>
<dbReference type="AlphaFoldDB" id="A0A656PLF9"/>
<feature type="transmembrane region" description="Helical" evidence="1">
    <location>
        <begin position="34"/>
        <end position="54"/>
    </location>
</feature>
<evidence type="ECO:0000256" key="1">
    <source>
        <dbReference type="SAM" id="Phobius"/>
    </source>
</evidence>
<keyword evidence="1" id="KW-0472">Membrane</keyword>
<reference evidence="2 3" key="1">
    <citation type="journal article" date="2018" name="Nat. Biotechnol.">
        <title>A standardized bacterial taxonomy based on genome phylogeny substantially revises the tree of life.</title>
        <authorList>
            <person name="Parks D.H."/>
            <person name="Chuvochina M."/>
            <person name="Waite D.W."/>
            <person name="Rinke C."/>
            <person name="Skarshewski A."/>
            <person name="Chaumeil P.A."/>
            <person name="Hugenholtz P."/>
        </authorList>
    </citation>
    <scope>NUCLEOTIDE SEQUENCE [LARGE SCALE GENOMIC DNA]</scope>
    <source>
        <strain evidence="2">UBA12021</strain>
    </source>
</reference>
<feature type="non-terminal residue" evidence="2">
    <location>
        <position position="1"/>
    </location>
</feature>
<comment type="caution">
    <text evidence="2">The sequence shown here is derived from an EMBL/GenBank/DDBJ whole genome shotgun (WGS) entry which is preliminary data.</text>
</comment>
<dbReference type="InterPro" id="IPR003795">
    <property type="entry name" value="DUF192"/>
</dbReference>
<dbReference type="EMBL" id="DQFB01000002">
    <property type="protein sequence ID" value="HCQ40183.1"/>
    <property type="molecule type" value="Genomic_DNA"/>
</dbReference>
<dbReference type="Gene3D" id="2.60.120.1140">
    <property type="entry name" value="Protein of unknown function DUF192"/>
    <property type="match status" value="1"/>
</dbReference>